<dbReference type="GO" id="GO:0005886">
    <property type="term" value="C:plasma membrane"/>
    <property type="evidence" value="ECO:0007669"/>
    <property type="project" value="UniProtKB-SubCell"/>
</dbReference>
<keyword evidence="1" id="KW-0479">Metal-binding</keyword>
<dbReference type="PIRSF" id="PIRSF006162">
    <property type="entry name" value="PgpA"/>
    <property type="match status" value="1"/>
</dbReference>
<keyword evidence="5" id="KW-1185">Reference proteome</keyword>
<evidence type="ECO:0000256" key="1">
    <source>
        <dbReference type="PIRNR" id="PIRNR006162"/>
    </source>
</evidence>
<dbReference type="GO" id="GO:0008962">
    <property type="term" value="F:phosphatidylglycerophosphatase activity"/>
    <property type="evidence" value="ECO:0007669"/>
    <property type="project" value="UniProtKB-EC"/>
</dbReference>
<dbReference type="STRING" id="1123397.SAMN05660831_02016"/>
<keyword evidence="1" id="KW-0443">Lipid metabolism</keyword>
<dbReference type="CDD" id="cd06971">
    <property type="entry name" value="PgpA"/>
    <property type="match status" value="1"/>
</dbReference>
<proteinExistence type="predicted"/>
<dbReference type="InterPro" id="IPR007686">
    <property type="entry name" value="YutG/PgpA"/>
</dbReference>
<dbReference type="RefSeq" id="WP_093428655.1">
    <property type="nucleotide sequence ID" value="NZ_FOMJ01000007.1"/>
</dbReference>
<dbReference type="PANTHER" id="PTHR36305:SF1">
    <property type="entry name" value="PHOSPHATIDYLGLYCEROPHOSPHATASE A"/>
    <property type="match status" value="1"/>
</dbReference>
<keyword evidence="1" id="KW-0378">Hydrolase</keyword>
<dbReference type="InterPro" id="IPR036681">
    <property type="entry name" value="PgpA-like_sf"/>
</dbReference>
<dbReference type="GO" id="GO:0009395">
    <property type="term" value="P:phospholipid catabolic process"/>
    <property type="evidence" value="ECO:0007669"/>
    <property type="project" value="UniProtKB-KW"/>
</dbReference>
<comment type="function">
    <text evidence="1">Lipid phosphatase which dephosphorylates phosphatidylglycerophosphate (PGP) to phosphatidylglycerol (PG).</text>
</comment>
<keyword evidence="1" id="KW-0595">Phospholipid degradation</keyword>
<gene>
    <name evidence="4" type="ORF">SAMN05660831_02016</name>
</gene>
<keyword evidence="1" id="KW-0442">Lipid degradation</keyword>
<dbReference type="GO" id="GO:0046872">
    <property type="term" value="F:metal ion binding"/>
    <property type="evidence" value="ECO:0007669"/>
    <property type="project" value="UniProtKB-KW"/>
</dbReference>
<organism evidence="4 5">
    <name type="scientific">Thiohalospira halophila DSM 15071</name>
    <dbReference type="NCBI Taxonomy" id="1123397"/>
    <lineage>
        <taxon>Bacteria</taxon>
        <taxon>Pseudomonadati</taxon>
        <taxon>Pseudomonadota</taxon>
        <taxon>Gammaproteobacteria</taxon>
        <taxon>Thiohalospirales</taxon>
        <taxon>Thiohalospiraceae</taxon>
        <taxon>Thiohalospira</taxon>
    </lineage>
</organism>
<dbReference type="EC" id="3.1.3.27" evidence="1"/>
<keyword evidence="1" id="KW-0460">Magnesium</keyword>
<keyword evidence="1" id="KW-1208">Phospholipid metabolism</keyword>
<dbReference type="SUPFAM" id="SSF101307">
    <property type="entry name" value="YutG-like"/>
    <property type="match status" value="1"/>
</dbReference>
<feature type="transmembrane region" description="Helical" evidence="2">
    <location>
        <begin position="99"/>
        <end position="123"/>
    </location>
</feature>
<comment type="pathway">
    <text evidence="1">Phospholipid metabolism; phosphatidylglycerol biosynthesis; phosphatidylglycerol from CDP-diacylglycerol: step 2/2.</text>
</comment>
<feature type="domain" description="YutG/PgpA" evidence="3">
    <location>
        <begin position="28"/>
        <end position="165"/>
    </location>
</feature>
<dbReference type="AlphaFoldDB" id="A0A1I1U3C8"/>
<feature type="transmembrane region" description="Helical" evidence="2">
    <location>
        <begin position="27"/>
        <end position="55"/>
    </location>
</feature>
<keyword evidence="1" id="KW-0997">Cell inner membrane</keyword>
<keyword evidence="1 2" id="KW-0812">Transmembrane</keyword>
<feature type="transmembrane region" description="Helical" evidence="2">
    <location>
        <begin position="143"/>
        <end position="167"/>
    </location>
</feature>
<evidence type="ECO:0000256" key="2">
    <source>
        <dbReference type="SAM" id="Phobius"/>
    </source>
</evidence>
<dbReference type="InterPro" id="IPR026037">
    <property type="entry name" value="PgpA"/>
</dbReference>
<evidence type="ECO:0000313" key="4">
    <source>
        <dbReference type="EMBL" id="SFD65307.1"/>
    </source>
</evidence>
<dbReference type="Proteomes" id="UP000198611">
    <property type="component" value="Unassembled WGS sequence"/>
</dbReference>
<dbReference type="PANTHER" id="PTHR36305">
    <property type="entry name" value="PHOSPHATIDYLGLYCEROPHOSPHATASE A"/>
    <property type="match status" value="1"/>
</dbReference>
<comment type="cofactor">
    <cofactor evidence="1">
        <name>Mg(2+)</name>
        <dbReference type="ChEBI" id="CHEBI:18420"/>
    </cofactor>
</comment>
<dbReference type="EMBL" id="FOMJ01000007">
    <property type="protein sequence ID" value="SFD65307.1"/>
    <property type="molecule type" value="Genomic_DNA"/>
</dbReference>
<sequence length="171" mass="17712">MSRTARRSAEERPAPPSPRLLRDPGHALALGLGSGLALKAPGTFGTVAALLLWWPLSQLSLTAYLVATLIVVVAGVGICGRTGRALGVSDHPAIVWDEVAGLLIALVAVPAGWYWVLGGFLLFRLFDIAKPPPVGWLDRNLPGGLGVMADDVAAGLLALAVLQLLAWGVGA</sequence>
<keyword evidence="1 2" id="KW-0472">Membrane</keyword>
<reference evidence="4 5" key="1">
    <citation type="submission" date="2016-10" db="EMBL/GenBank/DDBJ databases">
        <authorList>
            <person name="de Groot N.N."/>
        </authorList>
    </citation>
    <scope>NUCLEOTIDE SEQUENCE [LARGE SCALE GENOMIC DNA]</scope>
    <source>
        <strain evidence="4 5">HL3</strain>
    </source>
</reference>
<dbReference type="GO" id="GO:0006655">
    <property type="term" value="P:phosphatidylglycerol biosynthetic process"/>
    <property type="evidence" value="ECO:0007669"/>
    <property type="project" value="UniProtKB-UniPathway"/>
</dbReference>
<comment type="subcellular location">
    <subcellularLocation>
        <location evidence="1">Cell inner membrane</location>
        <topology evidence="1">Multi-pass membrane protein</topology>
    </subcellularLocation>
</comment>
<dbReference type="UniPathway" id="UPA00084">
    <property type="reaction ID" value="UER00504"/>
</dbReference>
<evidence type="ECO:0000313" key="5">
    <source>
        <dbReference type="Proteomes" id="UP000198611"/>
    </source>
</evidence>
<feature type="transmembrane region" description="Helical" evidence="2">
    <location>
        <begin position="61"/>
        <end position="79"/>
    </location>
</feature>
<name>A0A1I1U3C8_9GAMM</name>
<dbReference type="OrthoDB" id="9804091at2"/>
<keyword evidence="1" id="KW-1003">Cell membrane</keyword>
<evidence type="ECO:0000259" key="3">
    <source>
        <dbReference type="Pfam" id="PF04608"/>
    </source>
</evidence>
<accession>A0A1I1U3C8</accession>
<keyword evidence="2" id="KW-1133">Transmembrane helix</keyword>
<dbReference type="Pfam" id="PF04608">
    <property type="entry name" value="PgpA"/>
    <property type="match status" value="1"/>
</dbReference>
<comment type="catalytic activity">
    <reaction evidence="1">
        <text>a 1,2-diacyl-sn-glycero-3-phospho-(1'-sn-glycero-3'-phosphate) + H2O = a 1,2-diacyl-sn-glycero-3-phospho-(1'-sn-glycerol) + phosphate</text>
        <dbReference type="Rhea" id="RHEA:33751"/>
        <dbReference type="ChEBI" id="CHEBI:15377"/>
        <dbReference type="ChEBI" id="CHEBI:43474"/>
        <dbReference type="ChEBI" id="CHEBI:60110"/>
        <dbReference type="ChEBI" id="CHEBI:64716"/>
        <dbReference type="EC" id="3.1.3.27"/>
    </reaction>
</comment>
<protein>
    <recommendedName>
        <fullName evidence="1">Phosphatidylglycerophosphatase A</fullName>
        <ecNumber evidence="1">3.1.3.27</ecNumber>
    </recommendedName>
    <alternativeName>
        <fullName evidence="1">Phosphatidylglycerolphosphate phosphatase A</fullName>
    </alternativeName>
</protein>